<keyword evidence="4" id="KW-1185">Reference proteome</keyword>
<gene>
    <name evidence="3" type="ORF">ACIBP4_16665</name>
</gene>
<sequence length="357" mass="38186">MKRAELWPDHVLPAPHVPPPWPGRHVRLDGTLVHVRDTPATAPGAEPALYVHGLGGSAQNWTDLAGLLAGRLDGQAIDLPGFGRSEPGRRYTVPAFADRVVSWIEHSDRGPVHLFGNSLGGAVAVRVAALRPDLVRTLTLISPALPFLDFRRSLQGRMLPLLAIPRGERLAAWRLAQLAPEVMAQQVMESCVADLTRISEQRRREAIDEIRIRYEAAHYAAAYVRTFRGLVGSFLRSYLPGAGALWRQAAAVRAPTLVVGGRQDRLVDVRVAPQAARVIPDSRLLLLDGVGHVAQLEVPRTVARAVLALLAEASPAATPGPNGTEAAATPGPNGTEAQARAMVTGTEESGTGHDVAV</sequence>
<comment type="caution">
    <text evidence="3">The sequence shown here is derived from an EMBL/GenBank/DDBJ whole genome shotgun (WGS) entry which is preliminary data.</text>
</comment>
<dbReference type="PRINTS" id="PR00111">
    <property type="entry name" value="ABHYDROLASE"/>
</dbReference>
<dbReference type="Pfam" id="PF00561">
    <property type="entry name" value="Abhydrolase_1"/>
    <property type="match status" value="1"/>
</dbReference>
<dbReference type="EMBL" id="JBITLE010000005">
    <property type="protein sequence ID" value="MFI7263913.1"/>
    <property type="molecule type" value="Genomic_DNA"/>
</dbReference>
<proteinExistence type="predicted"/>
<dbReference type="Proteomes" id="UP001612812">
    <property type="component" value="Unassembled WGS sequence"/>
</dbReference>
<dbReference type="InterPro" id="IPR029058">
    <property type="entry name" value="AB_hydrolase_fold"/>
</dbReference>
<dbReference type="SUPFAM" id="SSF53474">
    <property type="entry name" value="alpha/beta-Hydrolases"/>
    <property type="match status" value="1"/>
</dbReference>
<protein>
    <submittedName>
        <fullName evidence="3">Alpha/beta fold hydrolase</fullName>
    </submittedName>
</protein>
<feature type="region of interest" description="Disordered" evidence="1">
    <location>
        <begin position="316"/>
        <end position="337"/>
    </location>
</feature>
<accession>A0ABW7ZN90</accession>
<name>A0ABW7ZN90_9ACTN</name>
<dbReference type="Gene3D" id="3.40.50.1820">
    <property type="entry name" value="alpha/beta hydrolase"/>
    <property type="match status" value="1"/>
</dbReference>
<dbReference type="RefSeq" id="WP_396769377.1">
    <property type="nucleotide sequence ID" value="NZ_JBITLA010000005.1"/>
</dbReference>
<evidence type="ECO:0000256" key="1">
    <source>
        <dbReference type="SAM" id="MobiDB-lite"/>
    </source>
</evidence>
<organism evidence="3 4">
    <name type="scientific">Micromonospora maritima</name>
    <dbReference type="NCBI Taxonomy" id="986711"/>
    <lineage>
        <taxon>Bacteria</taxon>
        <taxon>Bacillati</taxon>
        <taxon>Actinomycetota</taxon>
        <taxon>Actinomycetes</taxon>
        <taxon>Micromonosporales</taxon>
        <taxon>Micromonosporaceae</taxon>
        <taxon>Micromonospora</taxon>
    </lineage>
</organism>
<dbReference type="InterPro" id="IPR000073">
    <property type="entry name" value="AB_hydrolase_1"/>
</dbReference>
<dbReference type="PANTHER" id="PTHR46438">
    <property type="entry name" value="ALPHA/BETA-HYDROLASES SUPERFAMILY PROTEIN"/>
    <property type="match status" value="1"/>
</dbReference>
<evidence type="ECO:0000259" key="2">
    <source>
        <dbReference type="Pfam" id="PF00561"/>
    </source>
</evidence>
<evidence type="ECO:0000313" key="3">
    <source>
        <dbReference type="EMBL" id="MFI7263913.1"/>
    </source>
</evidence>
<reference evidence="3 4" key="1">
    <citation type="submission" date="2024-10" db="EMBL/GenBank/DDBJ databases">
        <title>The Natural Products Discovery Center: Release of the First 8490 Sequenced Strains for Exploring Actinobacteria Biosynthetic Diversity.</title>
        <authorList>
            <person name="Kalkreuter E."/>
            <person name="Kautsar S.A."/>
            <person name="Yang D."/>
            <person name="Bader C.D."/>
            <person name="Teijaro C.N."/>
            <person name="Fluegel L."/>
            <person name="Davis C.M."/>
            <person name="Simpson J.R."/>
            <person name="Lauterbach L."/>
            <person name="Steele A.D."/>
            <person name="Gui C."/>
            <person name="Meng S."/>
            <person name="Li G."/>
            <person name="Viehrig K."/>
            <person name="Ye F."/>
            <person name="Su P."/>
            <person name="Kiefer A.F."/>
            <person name="Nichols A."/>
            <person name="Cepeda A.J."/>
            <person name="Yan W."/>
            <person name="Fan B."/>
            <person name="Jiang Y."/>
            <person name="Adhikari A."/>
            <person name="Zheng C.-J."/>
            <person name="Schuster L."/>
            <person name="Cowan T.M."/>
            <person name="Smanski M.J."/>
            <person name="Chevrette M.G."/>
            <person name="De Carvalho L.P.S."/>
            <person name="Shen B."/>
        </authorList>
    </citation>
    <scope>NUCLEOTIDE SEQUENCE [LARGE SCALE GENOMIC DNA]</scope>
    <source>
        <strain evidence="3 4">NPDC049845</strain>
    </source>
</reference>
<keyword evidence="3" id="KW-0378">Hydrolase</keyword>
<feature type="domain" description="AB hydrolase-1" evidence="2">
    <location>
        <begin position="49"/>
        <end position="297"/>
    </location>
</feature>
<dbReference type="GO" id="GO:0016787">
    <property type="term" value="F:hydrolase activity"/>
    <property type="evidence" value="ECO:0007669"/>
    <property type="project" value="UniProtKB-KW"/>
</dbReference>
<evidence type="ECO:0000313" key="4">
    <source>
        <dbReference type="Proteomes" id="UP001612812"/>
    </source>
</evidence>
<dbReference type="PANTHER" id="PTHR46438:SF11">
    <property type="entry name" value="LIPASE-RELATED"/>
    <property type="match status" value="1"/>
</dbReference>